<dbReference type="InterPro" id="IPR038095">
    <property type="entry name" value="Costars_sf"/>
</dbReference>
<gene>
    <name evidence="4" type="ORF">PSNMU_V1.4_AUG-EV-PASAV3_0064900</name>
</gene>
<feature type="region of interest" description="Disordered" evidence="2">
    <location>
        <begin position="91"/>
        <end position="116"/>
    </location>
</feature>
<dbReference type="EMBL" id="CAACVS010000225">
    <property type="protein sequence ID" value="VEU39553.1"/>
    <property type="molecule type" value="Genomic_DNA"/>
</dbReference>
<dbReference type="Gene3D" id="1.10.10.1540">
    <property type="entry name" value="Costar domain"/>
    <property type="match status" value="1"/>
</dbReference>
<name>A0A448ZBX8_9STRA</name>
<dbReference type="SMART" id="SM01283">
    <property type="entry name" value="Costars"/>
    <property type="match status" value="1"/>
</dbReference>
<dbReference type="PANTHER" id="PTHR46334:SF1">
    <property type="entry name" value="COSTARS FAMILY PROTEIN ABRACL"/>
    <property type="match status" value="1"/>
</dbReference>
<proteinExistence type="inferred from homology"/>
<dbReference type="Pfam" id="PF14705">
    <property type="entry name" value="Costars"/>
    <property type="match status" value="1"/>
</dbReference>
<dbReference type="Proteomes" id="UP000291116">
    <property type="component" value="Unassembled WGS sequence"/>
</dbReference>
<dbReference type="InterPro" id="IPR027817">
    <property type="entry name" value="Costars_dom"/>
</dbReference>
<protein>
    <recommendedName>
        <fullName evidence="3">Costars domain-containing protein</fullName>
    </recommendedName>
</protein>
<accession>A0A448ZBX8</accession>
<evidence type="ECO:0000256" key="1">
    <source>
        <dbReference type="ARBA" id="ARBA00006126"/>
    </source>
</evidence>
<evidence type="ECO:0000313" key="4">
    <source>
        <dbReference type="EMBL" id="VEU39553.1"/>
    </source>
</evidence>
<reference evidence="4 5" key="1">
    <citation type="submission" date="2019-01" db="EMBL/GenBank/DDBJ databases">
        <authorList>
            <person name="Ferrante I. M."/>
        </authorList>
    </citation>
    <scope>NUCLEOTIDE SEQUENCE [LARGE SCALE GENOMIC DNA]</scope>
    <source>
        <strain evidence="4 5">B856</strain>
    </source>
</reference>
<evidence type="ECO:0000313" key="5">
    <source>
        <dbReference type="Proteomes" id="UP000291116"/>
    </source>
</evidence>
<dbReference type="AlphaFoldDB" id="A0A448ZBX8"/>
<comment type="similarity">
    <text evidence="1">Belongs to the costars family.</text>
</comment>
<evidence type="ECO:0000259" key="3">
    <source>
        <dbReference type="SMART" id="SM01283"/>
    </source>
</evidence>
<dbReference type="OrthoDB" id="9871914at2759"/>
<feature type="unsure residue" description="E or Q" evidence="4">
    <location>
        <position position="43"/>
    </location>
</feature>
<keyword evidence="5" id="KW-1185">Reference proteome</keyword>
<feature type="domain" description="Costars" evidence="3">
    <location>
        <begin position="270"/>
        <end position="345"/>
    </location>
</feature>
<dbReference type="InterPro" id="IPR044302">
    <property type="entry name" value="Costars"/>
</dbReference>
<dbReference type="GO" id="GO:0032970">
    <property type="term" value="P:regulation of actin filament-based process"/>
    <property type="evidence" value="ECO:0007669"/>
    <property type="project" value="TreeGrafter"/>
</dbReference>
<evidence type="ECO:0000256" key="2">
    <source>
        <dbReference type="SAM" id="MobiDB-lite"/>
    </source>
</evidence>
<dbReference type="PANTHER" id="PTHR46334">
    <property type="entry name" value="COSTARS FAMILY PROTEIN ABRACL"/>
    <property type="match status" value="1"/>
</dbReference>
<organism evidence="4 5">
    <name type="scientific">Pseudo-nitzschia multistriata</name>
    <dbReference type="NCBI Taxonomy" id="183589"/>
    <lineage>
        <taxon>Eukaryota</taxon>
        <taxon>Sar</taxon>
        <taxon>Stramenopiles</taxon>
        <taxon>Ochrophyta</taxon>
        <taxon>Bacillariophyta</taxon>
        <taxon>Bacillariophyceae</taxon>
        <taxon>Bacillariophycidae</taxon>
        <taxon>Bacillariales</taxon>
        <taxon>Bacillariaceae</taxon>
        <taxon>Pseudo-nitzschia</taxon>
    </lineage>
</organism>
<sequence>MYTVIHSTNLEDTLTISERRDVSSGVLLEHSLSSELFSNHVSEDTHHSGTAVVQFNIKLAGLFFRVFDVTSEPSYSVVSVVLGSRHPCKFNKSNEEEDLGKSSRRNGGNSGHTGRNIGELQVVRGGNVSVEDDVVVVDDGSNNGSHGNATVLSLDGTTTFEGLRLSVQPSKRIENSEGLGNTKLKLTDLKGRGGLGLLGRGKGGRGGDEGGKDGRLHCHSFVVNTLHHRSILIGSKVPLSIATIQEEMAESADIKSNISRSESELSEYATRLDEECAQLLVDIRRIGIVGEPHTTFGELFDDDDVSNYYEALVGTLKAAKKRNMITFKGQLLLKGVSDKVKISIIEG</sequence>